<dbReference type="AlphaFoldDB" id="A0AAD4MWY9"/>
<organism evidence="3 4">
    <name type="scientific">Ditylenchus destructor</name>
    <dbReference type="NCBI Taxonomy" id="166010"/>
    <lineage>
        <taxon>Eukaryota</taxon>
        <taxon>Metazoa</taxon>
        <taxon>Ecdysozoa</taxon>
        <taxon>Nematoda</taxon>
        <taxon>Chromadorea</taxon>
        <taxon>Rhabditida</taxon>
        <taxon>Tylenchina</taxon>
        <taxon>Tylenchomorpha</taxon>
        <taxon>Sphaerularioidea</taxon>
        <taxon>Anguinidae</taxon>
        <taxon>Anguininae</taxon>
        <taxon>Ditylenchus</taxon>
    </lineage>
</organism>
<protein>
    <submittedName>
        <fullName evidence="3">Uncharacterized protein</fullName>
    </submittedName>
</protein>
<gene>
    <name evidence="3" type="ORF">DdX_11375</name>
</gene>
<keyword evidence="1" id="KW-1133">Transmembrane helix</keyword>
<keyword evidence="1" id="KW-0812">Transmembrane</keyword>
<name>A0AAD4MWY9_9BILA</name>
<feature type="chain" id="PRO_5042183842" evidence="2">
    <location>
        <begin position="20"/>
        <end position="186"/>
    </location>
</feature>
<evidence type="ECO:0000313" key="3">
    <source>
        <dbReference type="EMBL" id="KAI1709303.1"/>
    </source>
</evidence>
<dbReference type="Proteomes" id="UP001201812">
    <property type="component" value="Unassembled WGS sequence"/>
</dbReference>
<evidence type="ECO:0000256" key="1">
    <source>
        <dbReference type="SAM" id="Phobius"/>
    </source>
</evidence>
<keyword evidence="1" id="KW-0472">Membrane</keyword>
<feature type="signal peptide" evidence="2">
    <location>
        <begin position="1"/>
        <end position="19"/>
    </location>
</feature>
<evidence type="ECO:0000256" key="2">
    <source>
        <dbReference type="SAM" id="SignalP"/>
    </source>
</evidence>
<sequence>MWNKLIFAYFLLNFDHVSLRESINIVKYEPNNRPIVTDEYPCLRNDELKNCLSVQDSVNTSSPEGYCQKLHLNLICYESAMKLYCSEEAAKNIRFMFYISKQLDDKHSSNCEKLKEAILHHVGGAQITVLNEMEAELAVVQFPIVYERNVTVTEEPDRGTHHYAYSAVFAFMYMVLVFVNYLNHIF</sequence>
<proteinExistence type="predicted"/>
<reference evidence="3" key="1">
    <citation type="submission" date="2022-01" db="EMBL/GenBank/DDBJ databases">
        <title>Genome Sequence Resource for Two Populations of Ditylenchus destructor, the Migratory Endoparasitic Phytonematode.</title>
        <authorList>
            <person name="Zhang H."/>
            <person name="Lin R."/>
            <person name="Xie B."/>
        </authorList>
    </citation>
    <scope>NUCLEOTIDE SEQUENCE</scope>
    <source>
        <strain evidence="3">BazhouSP</strain>
    </source>
</reference>
<evidence type="ECO:0000313" key="4">
    <source>
        <dbReference type="Proteomes" id="UP001201812"/>
    </source>
</evidence>
<keyword evidence="4" id="KW-1185">Reference proteome</keyword>
<feature type="transmembrane region" description="Helical" evidence="1">
    <location>
        <begin position="163"/>
        <end position="182"/>
    </location>
</feature>
<accession>A0AAD4MWY9</accession>
<keyword evidence="2" id="KW-0732">Signal</keyword>
<dbReference type="EMBL" id="JAKKPZ010000031">
    <property type="protein sequence ID" value="KAI1709303.1"/>
    <property type="molecule type" value="Genomic_DNA"/>
</dbReference>
<comment type="caution">
    <text evidence="3">The sequence shown here is derived from an EMBL/GenBank/DDBJ whole genome shotgun (WGS) entry which is preliminary data.</text>
</comment>